<proteinExistence type="predicted"/>
<name>A0A1G6CGP5_9BACT</name>
<dbReference type="InterPro" id="IPR006047">
    <property type="entry name" value="GH13_cat_dom"/>
</dbReference>
<dbReference type="GO" id="GO:0005992">
    <property type="term" value="P:trehalose biosynthetic process"/>
    <property type="evidence" value="ECO:0007669"/>
    <property type="project" value="TreeGrafter"/>
</dbReference>
<dbReference type="AlphaFoldDB" id="A0A1G6CGP5"/>
<dbReference type="Pfam" id="PF00128">
    <property type="entry name" value="Alpha-amylase"/>
    <property type="match status" value="1"/>
</dbReference>
<dbReference type="PANTHER" id="PTHR10357">
    <property type="entry name" value="ALPHA-AMYLASE FAMILY MEMBER"/>
    <property type="match status" value="1"/>
</dbReference>
<reference evidence="2 3" key="1">
    <citation type="submission" date="2016-10" db="EMBL/GenBank/DDBJ databases">
        <authorList>
            <person name="de Groot N.N."/>
        </authorList>
    </citation>
    <scope>NUCLEOTIDE SEQUENCE [LARGE SCALE GENOMIC DNA]</scope>
    <source>
        <strain evidence="2 3">ASO4-2</strain>
    </source>
</reference>
<dbReference type="InterPro" id="IPR017853">
    <property type="entry name" value="GH"/>
</dbReference>
<dbReference type="Gene3D" id="3.20.20.80">
    <property type="entry name" value="Glycosidases"/>
    <property type="match status" value="4"/>
</dbReference>
<evidence type="ECO:0000313" key="2">
    <source>
        <dbReference type="EMBL" id="SDB32084.1"/>
    </source>
</evidence>
<feature type="domain" description="Glycosyl hydrolase family 13 catalytic" evidence="1">
    <location>
        <begin position="15"/>
        <end position="820"/>
    </location>
</feature>
<dbReference type="GO" id="GO:0047470">
    <property type="term" value="F:(1,4)-alpha-D-glucan 1-alpha-D-glucosylmutase activity"/>
    <property type="evidence" value="ECO:0007669"/>
    <property type="project" value="TreeGrafter"/>
</dbReference>
<dbReference type="Proteomes" id="UP000198771">
    <property type="component" value="Unassembled WGS sequence"/>
</dbReference>
<gene>
    <name evidence="2" type="ORF">SAMN05660653_01515</name>
</gene>
<dbReference type="SUPFAM" id="SSF51445">
    <property type="entry name" value="(Trans)glycosidases"/>
    <property type="match status" value="1"/>
</dbReference>
<dbReference type="InterPro" id="IPR012767">
    <property type="entry name" value="Trehalose_TreY"/>
</dbReference>
<dbReference type="NCBIfam" id="TIGR02401">
    <property type="entry name" value="trehalose_TreY"/>
    <property type="match status" value="1"/>
</dbReference>
<keyword evidence="3" id="KW-1185">Reference proteome</keyword>
<dbReference type="GO" id="GO:0030980">
    <property type="term" value="P:alpha-glucan catabolic process"/>
    <property type="evidence" value="ECO:0007669"/>
    <property type="project" value="TreeGrafter"/>
</dbReference>
<dbReference type="EMBL" id="FMXO01000008">
    <property type="protein sequence ID" value="SDB32084.1"/>
    <property type="molecule type" value="Genomic_DNA"/>
</dbReference>
<dbReference type="CDD" id="cd11336">
    <property type="entry name" value="AmyAc_MTSase"/>
    <property type="match status" value="1"/>
</dbReference>
<dbReference type="SMART" id="SM00642">
    <property type="entry name" value="Aamy"/>
    <property type="match status" value="1"/>
</dbReference>
<accession>A0A1G6CGP5</accession>
<dbReference type="STRING" id="617002.SAMN05660653_01515"/>
<sequence length="974" mass="109686">MHEAGMTMNPIYQPTAFYRLQFHAGFTFADALAIAPYLRDMGVSHVYTSPILAARPGSTHGYDIVDHQALNPELGGREGFDALSTALRDAGMGLVMDIVPNHMGIGRSDNLWWLDVLEWGRSSRYAHFFDIEWFPETHGIHDKVLLPILGDLYGAVLERGELRLRFDAPAGSYSVWYYEHRFPICPSTYHRILAPCLETAADAANNQDVRAAFTESKRLRSKPRSNTRRKALRTRGTTFKQTLAALARDIPELHTALEGAETLFAPNSPDGRGLERLHKLLERQHYRPAFWRVAGREINYRRFFQINDLAGLRVEEPEVFDAAHALIRDLVAGGQVHGLRIDHIDGLYDPSGYLDRLQKLLKPHAETLGFPAGRFPVYVEKILEEHETLRAQWPVHGTTGYDALSEIHSVQLDPEGTAQLKTIYEAREGAGAADGHGEGARAKRQIMDQELASELEVLATETTRLLKRDLASRDFSRGEIRQALREIVSRFPIYRTYVGSRGPSPEDARDLDWALGLARRARAVSHPLLFDVLEALLKTNWKPRADGRPNAECLRLARKFQQFTGPAMAKGMEDTTFYRVLPLVSMNEVGMGPNRRISSVGDFHQQMIRRAAKWPKSMVTTATHDTKRSEDVRARIAVLSEMPAAWAEHVDRWQILNRRARQESGGATQPAGRDEYLFYQTLVGVWPLNRTGTELPAPEILSALRERLQAYMIKAAREAKTYTSWIDQDESYENALNGFVAQVLDSPASAPFLRDVHEFAQTLDVPGACNALTQMILRLTMPGVPDNYQGTELWDDSLVDPDNRRPVDYRTRLENLAEFRAEQETEDLLKFVAALGASWQDGRLKHYLLRQLLHLRRSHPDLFLRGKYIPIEVSGPHERHVLAFARVHERQALIVALPRLSAGLCAPGAGFPTGGIWAETALRPVSALPKKGKGLLWRNVFTMHAGKPMEATPTCAEIFAHLPFAVLISEPTRK</sequence>
<evidence type="ECO:0000313" key="3">
    <source>
        <dbReference type="Proteomes" id="UP000198771"/>
    </source>
</evidence>
<evidence type="ECO:0000259" key="1">
    <source>
        <dbReference type="SMART" id="SM00642"/>
    </source>
</evidence>
<protein>
    <submittedName>
        <fullName evidence="2">(1-&gt;4)-alpha-D-glucan 1-alpha-D-glucosylmutase</fullName>
    </submittedName>
</protein>
<organism evidence="2 3">
    <name type="scientific">Desulfonatronum thiosulfatophilum</name>
    <dbReference type="NCBI Taxonomy" id="617002"/>
    <lineage>
        <taxon>Bacteria</taxon>
        <taxon>Pseudomonadati</taxon>
        <taxon>Thermodesulfobacteriota</taxon>
        <taxon>Desulfovibrionia</taxon>
        <taxon>Desulfovibrionales</taxon>
        <taxon>Desulfonatronaceae</taxon>
        <taxon>Desulfonatronum</taxon>
    </lineage>
</organism>
<dbReference type="PANTHER" id="PTHR10357:SF216">
    <property type="entry name" value="MALTOOLIGOSYL TREHALOSE SYNTHASE-RELATED"/>
    <property type="match status" value="1"/>
</dbReference>